<keyword evidence="1" id="KW-0597">Phosphoprotein</keyword>
<evidence type="ECO:0000256" key="2">
    <source>
        <dbReference type="SAM" id="MobiDB-lite"/>
    </source>
</evidence>
<dbReference type="AlphaFoldDB" id="A0A9P3HL37"/>
<feature type="compositionally biased region" description="Low complexity" evidence="2">
    <location>
        <begin position="1130"/>
        <end position="1140"/>
    </location>
</feature>
<feature type="compositionally biased region" description="Polar residues" evidence="2">
    <location>
        <begin position="1030"/>
        <end position="1042"/>
    </location>
</feature>
<feature type="compositionally biased region" description="Basic and acidic residues" evidence="2">
    <location>
        <begin position="398"/>
        <end position="433"/>
    </location>
</feature>
<feature type="region of interest" description="Disordered" evidence="2">
    <location>
        <begin position="771"/>
        <end position="917"/>
    </location>
</feature>
<evidence type="ECO:0000313" key="5">
    <source>
        <dbReference type="EMBL" id="GJJ78591.1"/>
    </source>
</evidence>
<protein>
    <recommendedName>
        <fullName evidence="7">Ubinuclein middle domain-containing protein</fullName>
    </recommendedName>
</protein>
<dbReference type="InterPro" id="IPR014840">
    <property type="entry name" value="HRD"/>
</dbReference>
<feature type="compositionally biased region" description="Acidic residues" evidence="2">
    <location>
        <begin position="144"/>
        <end position="196"/>
    </location>
</feature>
<feature type="compositionally biased region" description="Low complexity" evidence="2">
    <location>
        <begin position="30"/>
        <end position="41"/>
    </location>
</feature>
<feature type="compositionally biased region" description="Polar residues" evidence="2">
    <location>
        <begin position="996"/>
        <end position="1016"/>
    </location>
</feature>
<feature type="compositionally biased region" description="Basic and acidic residues" evidence="2">
    <location>
        <begin position="197"/>
        <end position="211"/>
    </location>
</feature>
<feature type="region of interest" description="Disordered" evidence="2">
    <location>
        <begin position="959"/>
        <end position="1160"/>
    </location>
</feature>
<feature type="compositionally biased region" description="Acidic residues" evidence="2">
    <location>
        <begin position="220"/>
        <end position="232"/>
    </location>
</feature>
<dbReference type="InterPro" id="IPR026947">
    <property type="entry name" value="UBN_middle_dom"/>
</dbReference>
<feature type="compositionally biased region" description="Basic residues" evidence="2">
    <location>
        <begin position="295"/>
        <end position="304"/>
    </location>
</feature>
<feature type="compositionally biased region" description="Polar residues" evidence="2">
    <location>
        <begin position="510"/>
        <end position="525"/>
    </location>
</feature>
<comment type="caution">
    <text evidence="5">The sequence shown here is derived from an EMBL/GenBank/DDBJ whole genome shotgun (WGS) entry which is preliminary data.</text>
</comment>
<evidence type="ECO:0000259" key="4">
    <source>
        <dbReference type="Pfam" id="PF14075"/>
    </source>
</evidence>
<feature type="compositionally biased region" description="Low complexity" evidence="2">
    <location>
        <begin position="1149"/>
        <end position="1160"/>
    </location>
</feature>
<organism evidence="5 6">
    <name type="scientific">Entomortierella parvispora</name>
    <dbReference type="NCBI Taxonomy" id="205924"/>
    <lineage>
        <taxon>Eukaryota</taxon>
        <taxon>Fungi</taxon>
        <taxon>Fungi incertae sedis</taxon>
        <taxon>Mucoromycota</taxon>
        <taxon>Mortierellomycotina</taxon>
        <taxon>Mortierellomycetes</taxon>
        <taxon>Mortierellales</taxon>
        <taxon>Mortierellaceae</taxon>
        <taxon>Entomortierella</taxon>
    </lineage>
</organism>
<dbReference type="OrthoDB" id="5576775at2759"/>
<name>A0A9P3HL37_9FUNG</name>
<feature type="compositionally biased region" description="Basic and acidic residues" evidence="2">
    <location>
        <begin position="771"/>
        <end position="780"/>
    </location>
</feature>
<feature type="compositionally biased region" description="Polar residues" evidence="2">
    <location>
        <begin position="781"/>
        <end position="800"/>
    </location>
</feature>
<feature type="region of interest" description="Disordered" evidence="2">
    <location>
        <begin position="282"/>
        <end position="557"/>
    </location>
</feature>
<gene>
    <name evidence="5" type="ORF">EMPS_10950</name>
</gene>
<evidence type="ECO:0008006" key="7">
    <source>
        <dbReference type="Google" id="ProtNLM"/>
    </source>
</evidence>
<keyword evidence="6" id="KW-1185">Reference proteome</keyword>
<reference evidence="5" key="2">
    <citation type="journal article" date="2022" name="Microbiol. Resour. Announc.">
        <title>Whole-Genome Sequence of Entomortierella parvispora E1425, a Mucoromycotan Fungus Associated with Burkholderiaceae-Related Endosymbiotic Bacteria.</title>
        <authorList>
            <person name="Herlambang A."/>
            <person name="Guo Y."/>
            <person name="Takashima Y."/>
            <person name="Narisawa K."/>
            <person name="Ohta H."/>
            <person name="Nishizawa T."/>
        </authorList>
    </citation>
    <scope>NUCLEOTIDE SEQUENCE</scope>
    <source>
        <strain evidence="5">E1425</strain>
    </source>
</reference>
<dbReference type="EMBL" id="BQFW01000015">
    <property type="protein sequence ID" value="GJJ78591.1"/>
    <property type="molecule type" value="Genomic_DNA"/>
</dbReference>
<feature type="region of interest" description="Disordered" evidence="2">
    <location>
        <begin position="79"/>
        <end position="249"/>
    </location>
</feature>
<proteinExistence type="predicted"/>
<feature type="compositionally biased region" description="Low complexity" evidence="2">
    <location>
        <begin position="102"/>
        <end position="114"/>
    </location>
</feature>
<accession>A0A9P3HL37</accession>
<evidence type="ECO:0000313" key="6">
    <source>
        <dbReference type="Proteomes" id="UP000827284"/>
    </source>
</evidence>
<feature type="domain" description="Hpc2-related" evidence="3">
    <location>
        <begin position="243"/>
        <end position="282"/>
    </location>
</feature>
<feature type="domain" description="Ubinuclein middle" evidence="4">
    <location>
        <begin position="558"/>
        <end position="762"/>
    </location>
</feature>
<dbReference type="Pfam" id="PF14075">
    <property type="entry name" value="UBN_AB"/>
    <property type="match status" value="1"/>
</dbReference>
<sequence>MTPFSSPPSDLMASAMGGAGFLANAAIATSNTTSSTDSPSSKAKRAKKGAAVPNGAVRIFYSLKENPHAIISYADLVRQEQENRQRQSSQLLVPSKTGGTTSPINPSSSSSPSIKQSATGAAVIGQGNGSAVTDSKDGTAMDVDQPEGEEDESEAEEEDDGAEDDEDEDDAEVEGEAEDEDDDDDPEEEDDEEEDSETRPREPKDFLEALTEKYANMDENGNEGEDEDEDEEGVRSKRPSRWDSEHYDIEDEFIDDSEMMLEAIGMIRPKIEGFFAFRGPVETVEDNDSSDAGQRQKKIVRRRAPASASPSSTGRGSGTKAVKASSLAIVENANDTASEASEPEEKSKPSKGAVSNAPTAESTTSSEIPTGTASEAGPNSTAATPTKKKAPASKAKAIVKEPKDSNKDATKDAPKAAIKDAETNRDSDKETKPAPKKPRAKSTKTSLASSTNADVEPTNPSSTAALAPSVRIDSPPPADENTEMSTPPPSSPSPSKPKPKKSTAKASGSELASASTAAVQDSGMESSSSTTTKTAAKPKAAAVGDGQNPKGKGTKALEPLQKDVQALYNVVAELARKETWAVKTKFPLHIKAPLFECAKLALATGTGYVLDENFLAHLQVVLPYNKFTLKKLIYKNILPSWITTLENQRVHLLDQFKKRVGMLSKSAGLVDRPFPTEKDNDDDVEMTEGEDRRKFPWSQDLRLLLWESMEKFMELLAVKQEFFSIDENQPPPSTESKTRKDAYQVLVQAFPHGWMTSYEISRQYSQLKEKVQKQTGREIDPSTSKIKPILTSSKYSSARASNGVPVARSPALPNVSRPIDSASATTTATATLTATAPSTSALSPSKSPRIQPALSPAPNPPQPAAASLATPLTSDATGSTATATITPASVPSRKRKKAATEAEPQLVLSSGEDTPMPMAIDSEEPVNIPSEKPAISSGGLSPSLSAADLAVYHSLIANSKKKKADSAGVASANKVPRSRKVMTQTTKTVKQKEPDNSGQEAQQRSVGASPTTTLLQPSPSSGAPSRGRKVNSTAPLTSSQGYSPQSHPLQRPPSPPPPSLYHSPPTHSTLPPIHGSPYFQQHSPSPPAHRRVTSPGSSGHPMGGAYVASAVSPPRGSHPHMTMNQALNRQQQQHGYSQQQHRARPQPPQQQQQQQQQYRP</sequence>
<dbReference type="Proteomes" id="UP000827284">
    <property type="component" value="Unassembled WGS sequence"/>
</dbReference>
<evidence type="ECO:0000259" key="3">
    <source>
        <dbReference type="Pfam" id="PF08729"/>
    </source>
</evidence>
<feature type="compositionally biased region" description="Low complexity" evidence="2">
    <location>
        <begin position="821"/>
        <end position="854"/>
    </location>
</feature>
<feature type="compositionally biased region" description="Low complexity" evidence="2">
    <location>
        <begin position="1060"/>
        <end position="1069"/>
    </location>
</feature>
<feature type="compositionally biased region" description="Low complexity" evidence="2">
    <location>
        <begin position="864"/>
        <end position="891"/>
    </location>
</feature>
<feature type="compositionally biased region" description="Polar residues" evidence="2">
    <location>
        <begin position="356"/>
        <end position="379"/>
    </location>
</feature>
<feature type="region of interest" description="Disordered" evidence="2">
    <location>
        <begin position="30"/>
        <end position="51"/>
    </location>
</feature>
<feature type="compositionally biased region" description="Low complexity" evidence="2">
    <location>
        <begin position="305"/>
        <end position="314"/>
    </location>
</feature>
<feature type="compositionally biased region" description="Pro residues" evidence="2">
    <location>
        <begin position="486"/>
        <end position="496"/>
    </location>
</feature>
<feature type="compositionally biased region" description="Pro residues" evidence="2">
    <location>
        <begin position="1050"/>
        <end position="1059"/>
    </location>
</feature>
<dbReference type="Pfam" id="PF08729">
    <property type="entry name" value="HUN"/>
    <property type="match status" value="1"/>
</dbReference>
<reference evidence="5" key="1">
    <citation type="submission" date="2021-11" db="EMBL/GenBank/DDBJ databases">
        <authorList>
            <person name="Herlambang A."/>
            <person name="Guo Y."/>
            <person name="Takashima Y."/>
            <person name="Nishizawa T."/>
        </authorList>
    </citation>
    <scope>NUCLEOTIDE SEQUENCE</scope>
    <source>
        <strain evidence="5">E1425</strain>
    </source>
</reference>
<feature type="compositionally biased region" description="Low complexity" evidence="2">
    <location>
        <begin position="526"/>
        <end position="542"/>
    </location>
</feature>
<evidence type="ECO:0000256" key="1">
    <source>
        <dbReference type="ARBA" id="ARBA00022553"/>
    </source>
</evidence>